<keyword evidence="2" id="KW-1185">Reference proteome</keyword>
<sequence length="353" mass="37528">MAEAKLSSYGQKTLAEAQAGGALFPATMNGANINVPADDFPQESAYQPHALDAVKGGLVVSQGRYTTHMKVTIGNSPVLGALVPIPGSTDAGKVLSVSNGMGELEWSDTGASGKVAVESGAVAGFLKDVLVSDSDLLDLVPVGNQLRVQINLEYSADPKIATIDESQVNSATANYGSYALQSGAERLAWGDTSSETYQWLNASVHQCMRIADAQGSITKCNVALCGSLSFQNPPPCFNVGIFDMQGNLLGQSGLRFLGVDFQSGEELCEVDMEETNEGSLSIKRNTRYIIQVWTCGLQLAALDRHDTYNYTYDYTLRQNLEGTVSQPAFLPVDSAMGRADKIPFVTFGAASLV</sequence>
<organism evidence="1 2">
    <name type="scientific">Hallerella succinigenes</name>
    <dbReference type="NCBI Taxonomy" id="1896222"/>
    <lineage>
        <taxon>Bacteria</taxon>
        <taxon>Pseudomonadati</taxon>
        <taxon>Fibrobacterota</taxon>
        <taxon>Fibrobacteria</taxon>
        <taxon>Fibrobacterales</taxon>
        <taxon>Fibrobacteraceae</taxon>
        <taxon>Hallerella</taxon>
    </lineage>
</organism>
<reference evidence="1 2" key="1">
    <citation type="submission" date="2017-11" db="EMBL/GenBank/DDBJ databases">
        <title>Animal gut microbial communities from fecal samples from Wisconsin, USA.</title>
        <authorList>
            <person name="Neumann A."/>
        </authorList>
    </citation>
    <scope>NUCLEOTIDE SEQUENCE [LARGE SCALE GENOMIC DNA]</scope>
    <source>
        <strain evidence="1 2">UWS3</strain>
    </source>
</reference>
<name>A0A2M9A9N8_9BACT</name>
<evidence type="ECO:0000313" key="1">
    <source>
        <dbReference type="EMBL" id="PJJ42398.1"/>
    </source>
</evidence>
<dbReference type="RefSeq" id="WP_100426254.1">
    <property type="nucleotide sequence ID" value="NZ_PGEX01000001.1"/>
</dbReference>
<dbReference type="AlphaFoldDB" id="A0A2M9A9N8"/>
<dbReference type="Proteomes" id="UP000231134">
    <property type="component" value="Unassembled WGS sequence"/>
</dbReference>
<dbReference type="OrthoDB" id="9801475at2"/>
<accession>A0A2M9A9N8</accession>
<evidence type="ECO:0000313" key="2">
    <source>
        <dbReference type="Proteomes" id="UP000231134"/>
    </source>
</evidence>
<protein>
    <submittedName>
        <fullName evidence="1">Uncharacterized protein</fullName>
    </submittedName>
</protein>
<dbReference type="EMBL" id="PGEX01000001">
    <property type="protein sequence ID" value="PJJ42398.1"/>
    <property type="molecule type" value="Genomic_DNA"/>
</dbReference>
<proteinExistence type="predicted"/>
<comment type="caution">
    <text evidence="1">The sequence shown here is derived from an EMBL/GenBank/DDBJ whole genome shotgun (WGS) entry which is preliminary data.</text>
</comment>
<gene>
    <name evidence="1" type="ORF">BGX16_2424</name>
</gene>